<reference evidence="2" key="2">
    <citation type="submission" date="2018-05" db="EMBL/GenBank/DDBJ databases">
        <title>OpunRS2 (Oryza punctata Reference Sequence Version 2).</title>
        <authorList>
            <person name="Zhang J."/>
            <person name="Kudrna D."/>
            <person name="Lee S."/>
            <person name="Talag J."/>
            <person name="Welchert J."/>
            <person name="Wing R.A."/>
        </authorList>
    </citation>
    <scope>NUCLEOTIDE SEQUENCE [LARGE SCALE GENOMIC DNA]</scope>
</reference>
<dbReference type="Proteomes" id="UP000026962">
    <property type="component" value="Chromosome 9"/>
</dbReference>
<dbReference type="EnsemblPlants" id="OPUNC09G18120.1">
    <property type="protein sequence ID" value="OPUNC09G18120.1"/>
    <property type="gene ID" value="OPUNC09G18120"/>
</dbReference>
<accession>A0A0E0M4L6</accession>
<evidence type="ECO:0000313" key="2">
    <source>
        <dbReference type="EnsemblPlants" id="OPUNC09G18120.1"/>
    </source>
</evidence>
<feature type="compositionally biased region" description="Low complexity" evidence="1">
    <location>
        <begin position="12"/>
        <end position="21"/>
    </location>
</feature>
<feature type="compositionally biased region" description="Basic and acidic residues" evidence="1">
    <location>
        <begin position="1"/>
        <end position="11"/>
    </location>
</feature>
<keyword evidence="3" id="KW-1185">Reference proteome</keyword>
<proteinExistence type="predicted"/>
<evidence type="ECO:0000313" key="3">
    <source>
        <dbReference type="Proteomes" id="UP000026962"/>
    </source>
</evidence>
<sequence length="157" mass="16725">MQFLDRFRPARPEGSPGAPSSAAPPPVARTRTPQAALSRCPLAPTSFSRKGREVLGQLCSVRWSTTDVLCDPTATSSRPWASTWRVLCADSSGPVGGGYRALAVPEGREGDGSTWRIFLESGQAAEADSWPAHRRHSSADLLGRRLGKKGALSKIAV</sequence>
<dbReference type="Gramene" id="OPUNC09G18120.1">
    <property type="protein sequence ID" value="OPUNC09G18120.1"/>
    <property type="gene ID" value="OPUNC09G18120"/>
</dbReference>
<evidence type="ECO:0000256" key="1">
    <source>
        <dbReference type="SAM" id="MobiDB-lite"/>
    </source>
</evidence>
<name>A0A0E0M4L6_ORYPU</name>
<feature type="region of interest" description="Disordered" evidence="1">
    <location>
        <begin position="1"/>
        <end position="36"/>
    </location>
</feature>
<dbReference type="HOGENOM" id="CLU_1680767_0_0_1"/>
<protein>
    <submittedName>
        <fullName evidence="2">Uncharacterized protein</fullName>
    </submittedName>
</protein>
<reference evidence="2" key="1">
    <citation type="submission" date="2015-04" db="UniProtKB">
        <authorList>
            <consortium name="EnsemblPlants"/>
        </authorList>
    </citation>
    <scope>IDENTIFICATION</scope>
</reference>
<dbReference type="AlphaFoldDB" id="A0A0E0M4L6"/>
<organism evidence="2">
    <name type="scientific">Oryza punctata</name>
    <name type="common">Red rice</name>
    <dbReference type="NCBI Taxonomy" id="4537"/>
    <lineage>
        <taxon>Eukaryota</taxon>
        <taxon>Viridiplantae</taxon>
        <taxon>Streptophyta</taxon>
        <taxon>Embryophyta</taxon>
        <taxon>Tracheophyta</taxon>
        <taxon>Spermatophyta</taxon>
        <taxon>Magnoliopsida</taxon>
        <taxon>Liliopsida</taxon>
        <taxon>Poales</taxon>
        <taxon>Poaceae</taxon>
        <taxon>BOP clade</taxon>
        <taxon>Oryzoideae</taxon>
        <taxon>Oryzeae</taxon>
        <taxon>Oryzinae</taxon>
        <taxon>Oryza</taxon>
    </lineage>
</organism>